<evidence type="ECO:0000313" key="2">
    <source>
        <dbReference type="Proteomes" id="UP000187191"/>
    </source>
</evidence>
<keyword evidence="2" id="KW-1185">Reference proteome</keyword>
<name>A0ABN4VI73_9ACTN</name>
<gene>
    <name evidence="1" type="ORF">A7J05_02665</name>
</gene>
<sequence>MISQGGGGTDLAERADRVVSGISARDAWGGDNAPEPGFPLPERIRHLAGAAVARARVDRRIAVDRVRGGPDHAVPIAAMSFVPLVHLSRLLPRAGQGEMTYSSSLCLDDAARRLRRRERALTYRLRHSDALTYGPRHGDALVTAPGRRTMHSRRSRGGLLWLL</sequence>
<protein>
    <submittedName>
        <fullName evidence="1">Uncharacterized protein</fullName>
    </submittedName>
</protein>
<reference evidence="1 2" key="1">
    <citation type="submission" date="2016-05" db="EMBL/GenBank/DDBJ databases">
        <authorList>
            <person name="Gu J."/>
        </authorList>
    </citation>
    <scope>NUCLEOTIDE SEQUENCE [LARGE SCALE GENOMIC DNA]</scope>
    <source>
        <strain evidence="1 2">ACCC40021</strain>
    </source>
</reference>
<organism evidence="1 2">
    <name type="scientific">Streptomyces alfalfae</name>
    <dbReference type="NCBI Taxonomy" id="1642299"/>
    <lineage>
        <taxon>Bacteria</taxon>
        <taxon>Bacillati</taxon>
        <taxon>Actinomycetota</taxon>
        <taxon>Actinomycetes</taxon>
        <taxon>Kitasatosporales</taxon>
        <taxon>Streptomycetaceae</taxon>
        <taxon>Streptomyces</taxon>
    </lineage>
</organism>
<accession>A0ABN4VI73</accession>
<dbReference type="EMBL" id="CP015588">
    <property type="protein sequence ID" value="APY84800.1"/>
    <property type="molecule type" value="Genomic_DNA"/>
</dbReference>
<evidence type="ECO:0000313" key="1">
    <source>
        <dbReference type="EMBL" id="APY84800.1"/>
    </source>
</evidence>
<dbReference type="RefSeq" id="WP_076682461.1">
    <property type="nucleotide sequence ID" value="NZ_CP015588.1"/>
</dbReference>
<dbReference type="Proteomes" id="UP000187191">
    <property type="component" value="Chromosome"/>
</dbReference>
<proteinExistence type="predicted"/>